<dbReference type="GO" id="GO:0003677">
    <property type="term" value="F:DNA binding"/>
    <property type="evidence" value="ECO:0007669"/>
    <property type="project" value="UniProtKB-KW"/>
</dbReference>
<dbReference type="RefSeq" id="WP_345401224.1">
    <property type="nucleotide sequence ID" value="NZ_BAABLA010000104.1"/>
</dbReference>
<organism evidence="5 6">
    <name type="scientific">Haloechinothrix salitolerans</name>
    <dbReference type="NCBI Taxonomy" id="926830"/>
    <lineage>
        <taxon>Bacteria</taxon>
        <taxon>Bacillati</taxon>
        <taxon>Actinomycetota</taxon>
        <taxon>Actinomycetes</taxon>
        <taxon>Pseudonocardiales</taxon>
        <taxon>Pseudonocardiaceae</taxon>
        <taxon>Haloechinothrix</taxon>
    </lineage>
</organism>
<feature type="domain" description="HTH luxR-type" evidence="4">
    <location>
        <begin position="156"/>
        <end position="221"/>
    </location>
</feature>
<keyword evidence="3" id="KW-0804">Transcription</keyword>
<proteinExistence type="predicted"/>
<dbReference type="PRINTS" id="PR00038">
    <property type="entry name" value="HTHLUXR"/>
</dbReference>
<dbReference type="SUPFAM" id="SSF46894">
    <property type="entry name" value="C-terminal effector domain of the bipartite response regulators"/>
    <property type="match status" value="1"/>
</dbReference>
<dbReference type="SUPFAM" id="SSF52172">
    <property type="entry name" value="CheY-like"/>
    <property type="match status" value="1"/>
</dbReference>
<dbReference type="Gene3D" id="3.40.50.2300">
    <property type="match status" value="1"/>
</dbReference>
<evidence type="ECO:0000256" key="2">
    <source>
        <dbReference type="ARBA" id="ARBA00023125"/>
    </source>
</evidence>
<name>A0ABW2BYZ7_9PSEU</name>
<dbReference type="InterPro" id="IPR016032">
    <property type="entry name" value="Sig_transdc_resp-reg_C-effctor"/>
</dbReference>
<evidence type="ECO:0000313" key="6">
    <source>
        <dbReference type="Proteomes" id="UP001596337"/>
    </source>
</evidence>
<dbReference type="PROSITE" id="PS00622">
    <property type="entry name" value="HTH_LUXR_1"/>
    <property type="match status" value="1"/>
</dbReference>
<evidence type="ECO:0000256" key="3">
    <source>
        <dbReference type="ARBA" id="ARBA00023163"/>
    </source>
</evidence>
<gene>
    <name evidence="5" type="ORF">ACFQGD_10870</name>
</gene>
<evidence type="ECO:0000256" key="1">
    <source>
        <dbReference type="ARBA" id="ARBA00023015"/>
    </source>
</evidence>
<dbReference type="SMART" id="SM00421">
    <property type="entry name" value="HTH_LUXR"/>
    <property type="match status" value="1"/>
</dbReference>
<dbReference type="CDD" id="cd06170">
    <property type="entry name" value="LuxR_C_like"/>
    <property type="match status" value="1"/>
</dbReference>
<dbReference type="Pfam" id="PF00196">
    <property type="entry name" value="GerE"/>
    <property type="match status" value="1"/>
</dbReference>
<evidence type="ECO:0000259" key="4">
    <source>
        <dbReference type="PROSITE" id="PS50043"/>
    </source>
</evidence>
<dbReference type="Proteomes" id="UP001596337">
    <property type="component" value="Unassembled WGS sequence"/>
</dbReference>
<keyword evidence="6" id="KW-1185">Reference proteome</keyword>
<sequence length="234" mass="24451">MDPGTERHTRVVLCARDGANATGLAAVLNTHRDLTVGAIGLDAATVVSLFPRERPDVLVVDTSVAAADVLSLSALARQPDSSVRGVVLLATSLPDGDGVLATAIRRGARGIVTHDGPVEHIVTAIGAVASGGAYIEPSLVGRVLDALTDVGCGEFPAYATAALTPREREVLDLLSTGRSNADIADKLVLSVSTVKHHVSSVLRKLGLRSRVEAVAAAQDAWREPTSKRENYSYF</sequence>
<dbReference type="PROSITE" id="PS50043">
    <property type="entry name" value="HTH_LUXR_2"/>
    <property type="match status" value="1"/>
</dbReference>
<accession>A0ABW2BYZ7</accession>
<keyword evidence="2 5" id="KW-0238">DNA-binding</keyword>
<reference evidence="6" key="1">
    <citation type="journal article" date="2019" name="Int. J. Syst. Evol. Microbiol.">
        <title>The Global Catalogue of Microorganisms (GCM) 10K type strain sequencing project: providing services to taxonomists for standard genome sequencing and annotation.</title>
        <authorList>
            <consortium name="The Broad Institute Genomics Platform"/>
            <consortium name="The Broad Institute Genome Sequencing Center for Infectious Disease"/>
            <person name="Wu L."/>
            <person name="Ma J."/>
        </authorList>
    </citation>
    <scope>NUCLEOTIDE SEQUENCE [LARGE SCALE GENOMIC DNA]</scope>
    <source>
        <strain evidence="6">KCTC 32255</strain>
    </source>
</reference>
<dbReference type="EMBL" id="JBHSXX010000001">
    <property type="protein sequence ID" value="MFC6867652.1"/>
    <property type="molecule type" value="Genomic_DNA"/>
</dbReference>
<dbReference type="InterPro" id="IPR011006">
    <property type="entry name" value="CheY-like_superfamily"/>
</dbReference>
<protein>
    <submittedName>
        <fullName evidence="5">DNA-binding response regulator</fullName>
    </submittedName>
</protein>
<dbReference type="InterPro" id="IPR000792">
    <property type="entry name" value="Tscrpt_reg_LuxR_C"/>
</dbReference>
<comment type="caution">
    <text evidence="5">The sequence shown here is derived from an EMBL/GenBank/DDBJ whole genome shotgun (WGS) entry which is preliminary data.</text>
</comment>
<keyword evidence="1" id="KW-0805">Transcription regulation</keyword>
<dbReference type="PANTHER" id="PTHR44688:SF16">
    <property type="entry name" value="DNA-BINDING TRANSCRIPTIONAL ACTIVATOR DEVR_DOSR"/>
    <property type="match status" value="1"/>
</dbReference>
<dbReference type="PANTHER" id="PTHR44688">
    <property type="entry name" value="DNA-BINDING TRANSCRIPTIONAL ACTIVATOR DEVR_DOSR"/>
    <property type="match status" value="1"/>
</dbReference>
<evidence type="ECO:0000313" key="5">
    <source>
        <dbReference type="EMBL" id="MFC6867652.1"/>
    </source>
</evidence>